<dbReference type="FunFam" id="3.40.1190.20:FF:000003">
    <property type="entry name" value="Phosphomethylpyrimidine kinase ThiD"/>
    <property type="match status" value="1"/>
</dbReference>
<dbReference type="GO" id="GO:0008902">
    <property type="term" value="F:hydroxymethylpyrimidine kinase activity"/>
    <property type="evidence" value="ECO:0007669"/>
    <property type="project" value="UniProtKB-EC"/>
</dbReference>
<dbReference type="STRING" id="123899.SAMEA3906487_00819"/>
<dbReference type="EC" id="2.7.1.49" evidence="2"/>
<dbReference type="SUPFAM" id="SSF53613">
    <property type="entry name" value="Ribokinase-like"/>
    <property type="match status" value="1"/>
</dbReference>
<keyword evidence="9" id="KW-1185">Reference proteome</keyword>
<dbReference type="eggNOG" id="COG0351">
    <property type="taxonomic scope" value="Bacteria"/>
</dbReference>
<dbReference type="CDD" id="cd01169">
    <property type="entry name" value="HMPP_kinase"/>
    <property type="match status" value="1"/>
</dbReference>
<dbReference type="GO" id="GO:0009228">
    <property type="term" value="P:thiamine biosynthetic process"/>
    <property type="evidence" value="ECO:0007669"/>
    <property type="project" value="InterPro"/>
</dbReference>
<dbReference type="GO" id="GO:0009229">
    <property type="term" value="P:thiamine diphosphate biosynthetic process"/>
    <property type="evidence" value="ECO:0007669"/>
    <property type="project" value="UniProtKB-UniPathway"/>
</dbReference>
<dbReference type="GO" id="GO:0005524">
    <property type="term" value="F:ATP binding"/>
    <property type="evidence" value="ECO:0007669"/>
    <property type="project" value="UniProtKB-KW"/>
</dbReference>
<keyword evidence="3 8" id="KW-0808">Transferase</keyword>
<gene>
    <name evidence="8" type="primary">thiD_2</name>
    <name evidence="8" type="ORF">SAMEA3906487_00819</name>
</gene>
<evidence type="ECO:0000259" key="7">
    <source>
        <dbReference type="Pfam" id="PF08543"/>
    </source>
</evidence>
<dbReference type="KEGG" id="btrm:SAMEA390648700819"/>
<dbReference type="AlphaFoldDB" id="A0A157PDI7"/>
<evidence type="ECO:0000313" key="9">
    <source>
        <dbReference type="Proteomes" id="UP000076825"/>
    </source>
</evidence>
<evidence type="ECO:0000313" key="8">
    <source>
        <dbReference type="EMBL" id="SAI67617.1"/>
    </source>
</evidence>
<evidence type="ECO:0000256" key="5">
    <source>
        <dbReference type="ARBA" id="ARBA00022777"/>
    </source>
</evidence>
<dbReference type="PANTHER" id="PTHR20858:SF17">
    <property type="entry name" value="HYDROXYMETHYLPYRIMIDINE_PHOSPHOMETHYLPYRIMIDINE KINASE THI20-RELATED"/>
    <property type="match status" value="1"/>
</dbReference>
<dbReference type="OrthoDB" id="9810880at2"/>
<dbReference type="RefSeq" id="WP_025515372.1">
    <property type="nucleotide sequence ID" value="NZ_CP016340.1"/>
</dbReference>
<dbReference type="InterPro" id="IPR013749">
    <property type="entry name" value="PM/HMP-P_kinase-1"/>
</dbReference>
<keyword evidence="5 8" id="KW-0418">Kinase</keyword>
<evidence type="ECO:0000256" key="4">
    <source>
        <dbReference type="ARBA" id="ARBA00022741"/>
    </source>
</evidence>
<evidence type="ECO:0000256" key="2">
    <source>
        <dbReference type="ARBA" id="ARBA00012135"/>
    </source>
</evidence>
<keyword evidence="4" id="KW-0547">Nucleotide-binding</keyword>
<organism evidence="8 9">
    <name type="scientific">Bordetella trematum</name>
    <dbReference type="NCBI Taxonomy" id="123899"/>
    <lineage>
        <taxon>Bacteria</taxon>
        <taxon>Pseudomonadati</taxon>
        <taxon>Pseudomonadota</taxon>
        <taxon>Betaproteobacteria</taxon>
        <taxon>Burkholderiales</taxon>
        <taxon>Alcaligenaceae</taxon>
        <taxon>Bordetella</taxon>
    </lineage>
</organism>
<protein>
    <recommendedName>
        <fullName evidence="2">hydroxymethylpyrimidine kinase</fullName>
        <ecNumber evidence="2">2.7.1.49</ecNumber>
    </recommendedName>
</protein>
<reference evidence="8 9" key="1">
    <citation type="submission" date="2016-04" db="EMBL/GenBank/DDBJ databases">
        <authorList>
            <consortium name="Pathogen Informatics"/>
        </authorList>
    </citation>
    <scope>NUCLEOTIDE SEQUENCE [LARGE SCALE GENOMIC DNA]</scope>
    <source>
        <strain evidence="8 9">H044680328</strain>
    </source>
</reference>
<dbReference type="UniPathway" id="UPA00060">
    <property type="reaction ID" value="UER00138"/>
</dbReference>
<evidence type="ECO:0000256" key="3">
    <source>
        <dbReference type="ARBA" id="ARBA00022679"/>
    </source>
</evidence>
<proteinExistence type="predicted"/>
<dbReference type="Gene3D" id="3.40.1190.20">
    <property type="match status" value="1"/>
</dbReference>
<dbReference type="InterPro" id="IPR029056">
    <property type="entry name" value="Ribokinase-like"/>
</dbReference>
<keyword evidence="6" id="KW-0067">ATP-binding</keyword>
<feature type="domain" description="Pyridoxamine kinase/Phosphomethylpyrimidine kinase" evidence="7">
    <location>
        <begin position="19"/>
        <end position="270"/>
    </location>
</feature>
<name>A0A157PDI7_9BORD</name>
<dbReference type="GO" id="GO:0005829">
    <property type="term" value="C:cytosol"/>
    <property type="evidence" value="ECO:0007669"/>
    <property type="project" value="TreeGrafter"/>
</dbReference>
<dbReference type="PATRIC" id="fig|123899.6.peg.792"/>
<evidence type="ECO:0000256" key="6">
    <source>
        <dbReference type="ARBA" id="ARBA00022840"/>
    </source>
</evidence>
<dbReference type="InterPro" id="IPR004399">
    <property type="entry name" value="HMP/HMP-P_kinase_dom"/>
</dbReference>
<dbReference type="GO" id="GO:0008972">
    <property type="term" value="F:phosphomethylpyrimidine kinase activity"/>
    <property type="evidence" value="ECO:0007669"/>
    <property type="project" value="InterPro"/>
</dbReference>
<sequence length="276" mass="29523">MSQNAERPIPNVLSIAGLDPSGGAGMLADIKAIGALGAYGCGVAAALTAQNTQGVTGVLPVDPAFVGRQIDTLFEDVPIAAVKIGMLGQQPVIQVVGEKLARWRPSHIVLDPVMVSSSGELLLERGAIGMLREALLPQVTVLTPNLPEAGVLLDARPVETLKEMRRVAEKLRERMAYDGHRWVLLKGGHLPGEETIDLLHDGDRMLELPGRRIATTNNHGTGCTLSAALAALIPQTGDVPEAARRAKHYLTEALRHADRLQAGKGHGPLHHFHAWW</sequence>
<dbReference type="EMBL" id="LT546645">
    <property type="protein sequence ID" value="SAI67617.1"/>
    <property type="molecule type" value="Genomic_DNA"/>
</dbReference>
<evidence type="ECO:0000256" key="1">
    <source>
        <dbReference type="ARBA" id="ARBA00004948"/>
    </source>
</evidence>
<comment type="pathway">
    <text evidence="1">Cofactor biosynthesis; thiamine diphosphate biosynthesis.</text>
</comment>
<accession>A0A157PDI7</accession>
<dbReference type="Proteomes" id="UP000076825">
    <property type="component" value="Chromosome 1"/>
</dbReference>
<dbReference type="NCBIfam" id="TIGR00097">
    <property type="entry name" value="HMP-P_kinase"/>
    <property type="match status" value="1"/>
</dbReference>
<dbReference type="Pfam" id="PF08543">
    <property type="entry name" value="Phos_pyr_kin"/>
    <property type="match status" value="1"/>
</dbReference>
<dbReference type="PANTHER" id="PTHR20858">
    <property type="entry name" value="PHOSPHOMETHYLPYRIMIDINE KINASE"/>
    <property type="match status" value="1"/>
</dbReference>
<dbReference type="GeneID" id="56587775"/>